<dbReference type="AlphaFoldDB" id="A0A0B7AN68"/>
<gene>
    <name evidence="1" type="primary">ORF130685</name>
</gene>
<accession>A0A0B7AN68</accession>
<dbReference type="EMBL" id="HACG01035423">
    <property type="protein sequence ID" value="CEK82288.1"/>
    <property type="molecule type" value="Transcribed_RNA"/>
</dbReference>
<reference evidence="1" key="1">
    <citation type="submission" date="2014-12" db="EMBL/GenBank/DDBJ databases">
        <title>Insight into the proteome of Arion vulgaris.</title>
        <authorList>
            <person name="Aradska J."/>
            <person name="Bulat T."/>
            <person name="Smidak R."/>
            <person name="Sarate P."/>
            <person name="Gangsoo J."/>
            <person name="Sialana F."/>
            <person name="Bilban M."/>
            <person name="Lubec G."/>
        </authorList>
    </citation>
    <scope>NUCLEOTIDE SEQUENCE</scope>
    <source>
        <tissue evidence="1">Skin</tissue>
    </source>
</reference>
<sequence length="67" mass="7532">QKQSNKTLTILNLFFLFKHHFIDPGNLGNKQNILTLAVPTVPSNRNTVEDSSSDETILEVCLVLHKV</sequence>
<feature type="non-terminal residue" evidence="1">
    <location>
        <position position="1"/>
    </location>
</feature>
<evidence type="ECO:0000313" key="1">
    <source>
        <dbReference type="EMBL" id="CEK82288.1"/>
    </source>
</evidence>
<name>A0A0B7AN68_9EUPU</name>
<protein>
    <submittedName>
        <fullName evidence="1">Uncharacterized protein</fullName>
    </submittedName>
</protein>
<organism evidence="1">
    <name type="scientific">Arion vulgaris</name>
    <dbReference type="NCBI Taxonomy" id="1028688"/>
    <lineage>
        <taxon>Eukaryota</taxon>
        <taxon>Metazoa</taxon>
        <taxon>Spiralia</taxon>
        <taxon>Lophotrochozoa</taxon>
        <taxon>Mollusca</taxon>
        <taxon>Gastropoda</taxon>
        <taxon>Heterobranchia</taxon>
        <taxon>Euthyneura</taxon>
        <taxon>Panpulmonata</taxon>
        <taxon>Eupulmonata</taxon>
        <taxon>Stylommatophora</taxon>
        <taxon>Helicina</taxon>
        <taxon>Arionoidea</taxon>
        <taxon>Arionidae</taxon>
        <taxon>Arion</taxon>
    </lineage>
</organism>
<proteinExistence type="predicted"/>